<proteinExistence type="predicted"/>
<comment type="caution">
    <text evidence="1">The sequence shown here is derived from an EMBL/GenBank/DDBJ whole genome shotgun (WGS) entry which is preliminary data.</text>
</comment>
<sequence>METEEIAKRAKANDAAALATLVEAYSPKARAVCFGITHEDEKLRLVMAPSTFNNNIIPRSTFNIQNFFSLPFFIYICNINPTALLTHLQTTLR</sequence>
<dbReference type="EMBL" id="JBBNFP010000004">
    <property type="protein sequence ID" value="MEQ2485800.1"/>
    <property type="molecule type" value="Genomic_DNA"/>
</dbReference>
<reference evidence="1 2" key="1">
    <citation type="submission" date="2024-04" db="EMBL/GenBank/DDBJ databases">
        <title>Human intestinal bacterial collection.</title>
        <authorList>
            <person name="Pauvert C."/>
            <person name="Hitch T.C.A."/>
            <person name="Clavel T."/>
        </authorList>
    </citation>
    <scope>NUCLEOTIDE SEQUENCE [LARGE SCALE GENOMIC DNA]</scope>
    <source>
        <strain evidence="1 2">CLA-AA-H145</strain>
    </source>
</reference>
<organism evidence="1 2">
    <name type="scientific">Hallella faecis</name>
    <dbReference type="NCBI Taxonomy" id="2841596"/>
    <lineage>
        <taxon>Bacteria</taxon>
        <taxon>Pseudomonadati</taxon>
        <taxon>Bacteroidota</taxon>
        <taxon>Bacteroidia</taxon>
        <taxon>Bacteroidales</taxon>
        <taxon>Prevotellaceae</taxon>
        <taxon>Hallella</taxon>
    </lineage>
</organism>
<name>A0ABV1FN63_9BACT</name>
<evidence type="ECO:0000313" key="1">
    <source>
        <dbReference type="EMBL" id="MEQ2485800.1"/>
    </source>
</evidence>
<gene>
    <name evidence="1" type="ORF">AAAT34_01870</name>
</gene>
<dbReference type="RefSeq" id="WP_215758804.1">
    <property type="nucleotide sequence ID" value="NZ_JAHKBE010000003.1"/>
</dbReference>
<keyword evidence="2" id="KW-1185">Reference proteome</keyword>
<dbReference type="Proteomes" id="UP001487296">
    <property type="component" value="Unassembled WGS sequence"/>
</dbReference>
<protein>
    <submittedName>
        <fullName evidence="1">Uncharacterized protein</fullName>
    </submittedName>
</protein>
<evidence type="ECO:0000313" key="2">
    <source>
        <dbReference type="Proteomes" id="UP001487296"/>
    </source>
</evidence>
<accession>A0ABV1FN63</accession>